<accession>A0ABT9XMY0</accession>
<name>A0ABT9XMY0_9BACL</name>
<evidence type="ECO:0000313" key="1">
    <source>
        <dbReference type="EMBL" id="MDQ0191662.1"/>
    </source>
</evidence>
<gene>
    <name evidence="1" type="ORF">J2S03_003538</name>
</gene>
<organism evidence="1 2">
    <name type="scientific">Alicyclobacillus cycloheptanicus</name>
    <dbReference type="NCBI Taxonomy" id="1457"/>
    <lineage>
        <taxon>Bacteria</taxon>
        <taxon>Bacillati</taxon>
        <taxon>Bacillota</taxon>
        <taxon>Bacilli</taxon>
        <taxon>Bacillales</taxon>
        <taxon>Alicyclobacillaceae</taxon>
        <taxon>Alicyclobacillus</taxon>
    </lineage>
</organism>
<keyword evidence="2" id="KW-1185">Reference proteome</keyword>
<dbReference type="RefSeq" id="WP_307016833.1">
    <property type="nucleotide sequence ID" value="NZ_JAUANV010000089.1"/>
</dbReference>
<proteinExistence type="predicted"/>
<reference evidence="1 2" key="1">
    <citation type="submission" date="2023-07" db="EMBL/GenBank/DDBJ databases">
        <title>Genomic Encyclopedia of Type Strains, Phase IV (KMG-IV): sequencing the most valuable type-strain genomes for metagenomic binning, comparative biology and taxonomic classification.</title>
        <authorList>
            <person name="Goeker M."/>
        </authorList>
    </citation>
    <scope>NUCLEOTIDE SEQUENCE [LARGE SCALE GENOMIC DNA]</scope>
    <source>
        <strain evidence="1 2">DSM 4006</strain>
    </source>
</reference>
<dbReference type="Proteomes" id="UP001232973">
    <property type="component" value="Unassembled WGS sequence"/>
</dbReference>
<sequence>MRNWLQPYSVENYKRKVRSQISIPAVGRRGQSISRDEDSLLPELITPVDEYICGLFSIRKQVTQRFDNLLVDTQTSDQLKRLLLITKSGRVWVDEDDRVLALEIRDILNVAKRRFTNQESKEKSRSIISTIFSDTRQWDVKPPLFDFQVIRDAVPKVSMTPDALSLCEFFESTTVSHVGRSEIGLSVSGWSLEKMEQPNPFICMLAERYDEVILLVEPKSRMVRFVRAVRY</sequence>
<dbReference type="EMBL" id="JAUSTP010000088">
    <property type="protein sequence ID" value="MDQ0191662.1"/>
    <property type="molecule type" value="Genomic_DNA"/>
</dbReference>
<protein>
    <submittedName>
        <fullName evidence="1">Uncharacterized protein</fullName>
    </submittedName>
</protein>
<comment type="caution">
    <text evidence="1">The sequence shown here is derived from an EMBL/GenBank/DDBJ whole genome shotgun (WGS) entry which is preliminary data.</text>
</comment>
<evidence type="ECO:0000313" key="2">
    <source>
        <dbReference type="Proteomes" id="UP001232973"/>
    </source>
</evidence>